<dbReference type="GO" id="GO:0016491">
    <property type="term" value="F:oxidoreductase activity"/>
    <property type="evidence" value="ECO:0007669"/>
    <property type="project" value="InterPro"/>
</dbReference>
<accession>A0A972VYQ0</accession>
<dbReference type="Gene3D" id="3.90.1170.50">
    <property type="entry name" value="Aldehyde oxidase/xanthine dehydrogenase, a/b hammerhead"/>
    <property type="match status" value="1"/>
</dbReference>
<feature type="domain" description="Aldehyde oxidase/xanthine dehydrogenase a/b hammerhead" evidence="1">
    <location>
        <begin position="214"/>
        <end position="303"/>
    </location>
</feature>
<protein>
    <submittedName>
        <fullName evidence="2">Xanthine dehydrogenase family protein molybdopterin-binding subunit</fullName>
    </submittedName>
</protein>
<dbReference type="InterPro" id="IPR000674">
    <property type="entry name" value="Ald_Oxase/Xan_DH_a/b"/>
</dbReference>
<dbReference type="PANTHER" id="PTHR47495:SF3">
    <property type="entry name" value="BLR6219 PROTEIN"/>
    <property type="match status" value="1"/>
</dbReference>
<dbReference type="SUPFAM" id="SSF56003">
    <property type="entry name" value="Molybdenum cofactor-binding domain"/>
    <property type="match status" value="2"/>
</dbReference>
<evidence type="ECO:0000313" key="2">
    <source>
        <dbReference type="EMBL" id="NQV65472.1"/>
    </source>
</evidence>
<gene>
    <name evidence="2" type="ORF">HQ497_08905</name>
</gene>
<organism evidence="2 3">
    <name type="scientific">SAR86 cluster bacterium</name>
    <dbReference type="NCBI Taxonomy" id="2030880"/>
    <lineage>
        <taxon>Bacteria</taxon>
        <taxon>Pseudomonadati</taxon>
        <taxon>Pseudomonadota</taxon>
        <taxon>Gammaproteobacteria</taxon>
        <taxon>SAR86 cluster</taxon>
    </lineage>
</organism>
<name>A0A972VYQ0_9GAMM</name>
<dbReference type="Proteomes" id="UP000754644">
    <property type="component" value="Unassembled WGS sequence"/>
</dbReference>
<dbReference type="PANTHER" id="PTHR47495">
    <property type="entry name" value="ALDEHYDE DEHYDROGENASE"/>
    <property type="match status" value="1"/>
</dbReference>
<dbReference type="InterPro" id="IPR037165">
    <property type="entry name" value="AldOxase/xan_DH_Mopterin-bd_sf"/>
</dbReference>
<dbReference type="PIRSF" id="PIRSF036389">
    <property type="entry name" value="IOR_B"/>
    <property type="match status" value="1"/>
</dbReference>
<dbReference type="InterPro" id="IPR008274">
    <property type="entry name" value="AldOxase/xan_DH_MoCoBD1"/>
</dbReference>
<evidence type="ECO:0000259" key="1">
    <source>
        <dbReference type="SMART" id="SM01008"/>
    </source>
</evidence>
<dbReference type="InterPro" id="IPR052516">
    <property type="entry name" value="N-heterocyclic_Hydroxylase"/>
</dbReference>
<dbReference type="Pfam" id="PF20256">
    <property type="entry name" value="MoCoBD_2"/>
    <property type="match status" value="2"/>
</dbReference>
<dbReference type="InterPro" id="IPR046867">
    <property type="entry name" value="AldOxase/xan_DH_MoCoBD2"/>
</dbReference>
<dbReference type="AlphaFoldDB" id="A0A972VYQ0"/>
<dbReference type="InterPro" id="IPR006311">
    <property type="entry name" value="TAT_signal"/>
</dbReference>
<proteinExistence type="predicted"/>
<dbReference type="SMART" id="SM01008">
    <property type="entry name" value="Ald_Xan_dh_C"/>
    <property type="match status" value="1"/>
</dbReference>
<reference evidence="2" key="1">
    <citation type="submission" date="2020-05" db="EMBL/GenBank/DDBJ databases">
        <title>Sulfur intermediates as new biogeochemical hubs in an aquatic model microbial ecosystem.</title>
        <authorList>
            <person name="Vigneron A."/>
        </authorList>
    </citation>
    <scope>NUCLEOTIDE SEQUENCE</scope>
    <source>
        <strain evidence="2">Bin.250</strain>
    </source>
</reference>
<dbReference type="PROSITE" id="PS51318">
    <property type="entry name" value="TAT"/>
    <property type="match status" value="1"/>
</dbReference>
<sequence>MSDLLQAPVFDISRRRFIQAVGLGGIFAISTQLLSPTRALAAIGGTSATTSQAVNLFVAFTQDGTVEITCHRSDMGQHIRTAIGQIIADEMEADWERVRIVQALGDPRYGDQNTDGSRSIRYNFDRLRRLGASVRQMLAVAGGQHWGVPAGECVVANHKISHTKTGRQLDFQDVINRLVTMEVPQEAAVMLKTREQWRYINTGMASVDMAELINGRAIFGADVRLPDTKVAVVARPPVVLGKVKSFDATAALAIPGVLKVIAIPVPTAPLVYQPLGGIAVIASNTWAAIQGRNALKIVWDNGINGSYDSRAYQQLLEQKAREPGSVIRSQGDINAGLAAATTRLDAEYYVPHLSHAPMEPPVATARMTSTGVQVWAATQNPQADQAEVSRMLGLQPAQVEVHVTLLGGAFGRKSKPDFSSEAAYLAQQSGFTIRLQWTREDDIQHDFYHTVSAQKLTAGLDDQGKILAFQHRTVFPSIGALFSTGTTKPSAGELSQGFSDSPISAPNLQLEVGEAQAHVRIGWLRSVNNIHHCFAVQSFIAEMAAAAQRDPKDYLLEVIGPARLLEFDGMGEPYPNYGETLTRYPYDTGRLAHVIHLAAASAGWGRTLPPGSGLGIAAHRSFLTYVATVVEVNVSSSGELTIPKVWMAIDAGTVVNTDTVINQCQGGAVFGLSCALHAGITLQHGAVEQSNYHDYAVARMDEAPPIIEVQVVASDALPAGVGEPPTPPFAPALCNAIYAATGKRIRQLPIGNQLRS</sequence>
<dbReference type="Pfam" id="PF02738">
    <property type="entry name" value="MoCoBD_1"/>
    <property type="match status" value="1"/>
</dbReference>
<comment type="caution">
    <text evidence="2">The sequence shown here is derived from an EMBL/GenBank/DDBJ whole genome shotgun (WGS) entry which is preliminary data.</text>
</comment>
<evidence type="ECO:0000313" key="3">
    <source>
        <dbReference type="Proteomes" id="UP000754644"/>
    </source>
</evidence>
<dbReference type="InterPro" id="IPR012368">
    <property type="entry name" value="OxRdtase_Mopterin-bd_su_IorB"/>
</dbReference>
<dbReference type="EMBL" id="JABMOJ010000332">
    <property type="protein sequence ID" value="NQV65472.1"/>
    <property type="molecule type" value="Genomic_DNA"/>
</dbReference>
<dbReference type="Gene3D" id="3.30.365.10">
    <property type="entry name" value="Aldehyde oxidase/xanthine dehydrogenase, molybdopterin binding domain"/>
    <property type="match status" value="4"/>
</dbReference>